<keyword evidence="2" id="KW-0413">Isomerase</keyword>
<dbReference type="GO" id="GO:0005737">
    <property type="term" value="C:cytoplasm"/>
    <property type="evidence" value="ECO:0007669"/>
    <property type="project" value="TreeGrafter"/>
</dbReference>
<sequence>MLIHDFTKNHPSKRDTGMTPTPTTFFLVRHGQTTWNVERRLQGHLNSPLTETGRRQARAAGKTLKDTPIAAAFTSPSGRAVETAEGIIGRRDITLTRHEGLREIGLGPLEGMPLSEAEKQHPKACRDFWEAPHDFDLPGAERFSQVQERVLGTIDGLFRSHAGQTLLLVSHAIAIKTALAFFLEKELRDLGDIRLPENGRILTLRETGGRLALLDPDACIIKAETVK</sequence>
<dbReference type="PANTHER" id="PTHR48100:SF1">
    <property type="entry name" value="HISTIDINE PHOSPHATASE FAMILY PROTEIN-RELATED"/>
    <property type="match status" value="1"/>
</dbReference>
<feature type="binding site" evidence="4">
    <location>
        <position position="79"/>
    </location>
    <ligand>
        <name>substrate</name>
    </ligand>
</feature>
<dbReference type="Pfam" id="PF00300">
    <property type="entry name" value="His_Phos_1"/>
    <property type="match status" value="1"/>
</dbReference>
<dbReference type="AlphaFoldDB" id="A0A1G5B136"/>
<proteinExistence type="predicted"/>
<dbReference type="STRING" id="419481.SAMN05216233_101566"/>
<dbReference type="InterPro" id="IPR050275">
    <property type="entry name" value="PGM_Phosphatase"/>
</dbReference>
<dbReference type="Proteomes" id="UP000198870">
    <property type="component" value="Unassembled WGS sequence"/>
</dbReference>
<keyword evidence="1" id="KW-0324">Glycolysis</keyword>
<dbReference type="InterPro" id="IPR029033">
    <property type="entry name" value="His_PPase_superfam"/>
</dbReference>
<reference evidence="6 7" key="1">
    <citation type="submission" date="2016-10" db="EMBL/GenBank/DDBJ databases">
        <authorList>
            <person name="de Groot N.N."/>
        </authorList>
    </citation>
    <scope>NUCLEOTIDE SEQUENCE [LARGE SCALE GENOMIC DNA]</scope>
    <source>
        <strain evidence="6 7">AA1</strain>
    </source>
</reference>
<dbReference type="Gene3D" id="3.40.50.1240">
    <property type="entry name" value="Phosphoglycerate mutase-like"/>
    <property type="match status" value="1"/>
</dbReference>
<keyword evidence="7" id="KW-1185">Reference proteome</keyword>
<name>A0A1G5B136_9BACT</name>
<evidence type="ECO:0000313" key="6">
    <source>
        <dbReference type="EMBL" id="SCX83868.1"/>
    </source>
</evidence>
<feature type="compositionally biased region" description="Basic and acidic residues" evidence="5">
    <location>
        <begin position="1"/>
        <end position="16"/>
    </location>
</feature>
<evidence type="ECO:0000256" key="5">
    <source>
        <dbReference type="SAM" id="MobiDB-lite"/>
    </source>
</evidence>
<feature type="active site" description="Tele-phosphohistidine intermediate" evidence="3">
    <location>
        <position position="30"/>
    </location>
</feature>
<dbReference type="SMART" id="SM00855">
    <property type="entry name" value="PGAM"/>
    <property type="match status" value="1"/>
</dbReference>
<dbReference type="GO" id="GO:0016791">
    <property type="term" value="F:phosphatase activity"/>
    <property type="evidence" value="ECO:0007669"/>
    <property type="project" value="TreeGrafter"/>
</dbReference>
<evidence type="ECO:0000256" key="2">
    <source>
        <dbReference type="ARBA" id="ARBA00023235"/>
    </source>
</evidence>
<evidence type="ECO:0000256" key="1">
    <source>
        <dbReference type="ARBA" id="ARBA00023152"/>
    </source>
</evidence>
<feature type="active site" description="Proton donor/acceptor" evidence="3">
    <location>
        <position position="103"/>
    </location>
</feature>
<dbReference type="OrthoDB" id="9781415at2"/>
<dbReference type="PROSITE" id="PS00175">
    <property type="entry name" value="PG_MUTASE"/>
    <property type="match status" value="1"/>
</dbReference>
<feature type="region of interest" description="Disordered" evidence="5">
    <location>
        <begin position="1"/>
        <end position="21"/>
    </location>
</feature>
<dbReference type="InterPro" id="IPR013078">
    <property type="entry name" value="His_Pase_superF_clade-1"/>
</dbReference>
<dbReference type="PANTHER" id="PTHR48100">
    <property type="entry name" value="BROAD-SPECIFICITY PHOSPHATASE YOR283W-RELATED"/>
    <property type="match status" value="1"/>
</dbReference>
<protein>
    <submittedName>
        <fullName evidence="6">Phosphoglycerate mutase</fullName>
    </submittedName>
</protein>
<accession>A0A1G5B136</accession>
<gene>
    <name evidence="6" type="ORF">SAMN05216233_101566</name>
</gene>
<organism evidence="6 7">
    <name type="scientific">Desulfoluna spongiiphila</name>
    <dbReference type="NCBI Taxonomy" id="419481"/>
    <lineage>
        <taxon>Bacteria</taxon>
        <taxon>Pseudomonadati</taxon>
        <taxon>Thermodesulfobacteriota</taxon>
        <taxon>Desulfobacteria</taxon>
        <taxon>Desulfobacterales</taxon>
        <taxon>Desulfolunaceae</taxon>
        <taxon>Desulfoluna</taxon>
    </lineage>
</organism>
<dbReference type="CDD" id="cd07067">
    <property type="entry name" value="HP_PGM_like"/>
    <property type="match status" value="1"/>
</dbReference>
<dbReference type="EMBL" id="FMUX01000001">
    <property type="protein sequence ID" value="SCX83868.1"/>
    <property type="molecule type" value="Genomic_DNA"/>
</dbReference>
<evidence type="ECO:0000313" key="7">
    <source>
        <dbReference type="Proteomes" id="UP000198870"/>
    </source>
</evidence>
<dbReference type="SUPFAM" id="SSF53254">
    <property type="entry name" value="Phosphoglycerate mutase-like"/>
    <property type="match status" value="1"/>
</dbReference>
<evidence type="ECO:0000256" key="4">
    <source>
        <dbReference type="PIRSR" id="PIRSR613078-2"/>
    </source>
</evidence>
<dbReference type="InterPro" id="IPR001345">
    <property type="entry name" value="PG/BPGM_mutase_AS"/>
</dbReference>
<evidence type="ECO:0000256" key="3">
    <source>
        <dbReference type="PIRSR" id="PIRSR613078-1"/>
    </source>
</evidence>
<feature type="binding site" evidence="4">
    <location>
        <begin position="29"/>
        <end position="36"/>
    </location>
    <ligand>
        <name>substrate</name>
    </ligand>
</feature>